<dbReference type="AlphaFoldDB" id="A0A5M3ZHE5"/>
<accession>A0A5M3ZHE5</accession>
<dbReference type="EMBL" id="BLJY01000015">
    <property type="protein sequence ID" value="GFF21628.1"/>
    <property type="molecule type" value="Genomic_DNA"/>
</dbReference>
<reference evidence="1 2" key="1">
    <citation type="submission" date="2020-01" db="EMBL/GenBank/DDBJ databases">
        <title>Aspergillus terreus IFO 6365 whole genome shotgun sequence.</title>
        <authorList>
            <person name="Kanamasa S."/>
            <person name="Takahashi H."/>
        </authorList>
    </citation>
    <scope>NUCLEOTIDE SEQUENCE [LARGE SCALE GENOMIC DNA]</scope>
    <source>
        <strain evidence="1 2">IFO 6365</strain>
    </source>
</reference>
<keyword evidence="1" id="KW-0378">Hydrolase</keyword>
<organism evidence="1 2">
    <name type="scientific">Aspergillus terreus</name>
    <dbReference type="NCBI Taxonomy" id="33178"/>
    <lineage>
        <taxon>Eukaryota</taxon>
        <taxon>Fungi</taxon>
        <taxon>Dikarya</taxon>
        <taxon>Ascomycota</taxon>
        <taxon>Pezizomycotina</taxon>
        <taxon>Eurotiomycetes</taxon>
        <taxon>Eurotiomycetidae</taxon>
        <taxon>Eurotiales</taxon>
        <taxon>Aspergillaceae</taxon>
        <taxon>Aspergillus</taxon>
        <taxon>Aspergillus subgen. Circumdati</taxon>
    </lineage>
</organism>
<name>A0A5M3ZHE5_ASPTE</name>
<dbReference type="GO" id="GO:0016787">
    <property type="term" value="F:hydrolase activity"/>
    <property type="evidence" value="ECO:0007669"/>
    <property type="project" value="UniProtKB-KW"/>
</dbReference>
<dbReference type="InterPro" id="IPR027417">
    <property type="entry name" value="P-loop_NTPase"/>
</dbReference>
<sequence length="458" mass="52310">MNKDQLRLYNKQRRELIDRVMADVQVVITLPFNVKEMLRRNFNPQFVIFGEASLSATRISSIGDHKQLSHPVFTPAGEAAWSKSAFERLIEKEYHQTLLNIPSRSYKDLYEPTSVAYYEGKVDTFRNQPSGDLNITSANPLRVRLADRTWTLRGLSHFLHLPHIQGSMRKDPSGSLFHQQEAELSGSAWPSSSWAEPCVSNFDSRAWLLVEDPRQLQPVILSGHHLEFIHVKTIDSFQSSEATVVILDLSIVELPRFPREINWRLRRSTNTSNKSSFVSSLLWLADLSTLVPLCLLRETPPHQTVIILLAILTARWIDIALVRSYGDEASTSETACGDDQDLPIRCPCRKSTPNHVLTKIRQGANYIFVERSLLGNWAAEWRRFVDLSYPLIKEMVFVICHGNSFEGAIKFDNWTAAHEHNIFFVASEVYEDWESLQGKVELQRRGLIPGRGRTSRGN</sequence>
<dbReference type="VEuPathDB" id="FungiDB:ATEG_10172"/>
<dbReference type="OrthoDB" id="4423012at2759"/>
<evidence type="ECO:0000313" key="2">
    <source>
        <dbReference type="Proteomes" id="UP000452235"/>
    </source>
</evidence>
<proteinExistence type="predicted"/>
<gene>
    <name evidence="1" type="ORF">ATEIFO6365_0015020000</name>
</gene>
<evidence type="ECO:0000313" key="1">
    <source>
        <dbReference type="EMBL" id="GFF21628.1"/>
    </source>
</evidence>
<dbReference type="Gene3D" id="3.40.50.300">
    <property type="entry name" value="P-loop containing nucleotide triphosphate hydrolases"/>
    <property type="match status" value="1"/>
</dbReference>
<protein>
    <submittedName>
        <fullName evidence="1">P-loop containing nucleoside triphosphate hydrolase protein</fullName>
    </submittedName>
</protein>
<comment type="caution">
    <text evidence="1">The sequence shown here is derived from an EMBL/GenBank/DDBJ whole genome shotgun (WGS) entry which is preliminary data.</text>
</comment>
<keyword evidence="2" id="KW-1185">Reference proteome</keyword>
<dbReference type="Proteomes" id="UP000452235">
    <property type="component" value="Unassembled WGS sequence"/>
</dbReference>